<evidence type="ECO:0000256" key="5">
    <source>
        <dbReference type="ARBA" id="ARBA00022729"/>
    </source>
</evidence>
<sequence>MKITTILSALTAATLVSAGKFHSLKPGKTNILPNAFIIEYEDGIQHHDAHDALKTHKVDYQVRNEYNVFNGASISVNSNHDGHALAEIPGVKNVWHITVYSMPKIEKSKVKPTDPQATSDHIMTGVKDLHEKYKLTGKGVKIGVIDTGIDYKHPAFAAKGATAGCFARFGKNCRVAHGWDFVGDDYTGFNSPVPDSDPMDCYGHGSHVAGIIGGNALDIKVTPKPPQPFVGVAPEVTLGAYRIFGCNGSAGEDVILAAMELAFNDGMDVINMSLGGGSSYKTNPTSVLAEKLIARGMALAGAAGNDGADGVWMVSDTGLGDHATSVASFDNLFVFMNYLTYGGKQFPYNWSDAYGKVISLPASATLVPLLVNGVLSDGCDQGSYAGLDVKGKVVLALGDVTRCKSGGRGALAQSNGAAGIIIQSNDAGIDSLGGVPNLPMASIEFDAGVAMLATWKVSAKSAISWSTAQAPFSIDNSGAPSGFSSFGLDGDLRSKPDLGAPGGNILSTYPLAKGGYAVLSGTSMATPYIAGSHALYMQAKKAKPHGDEIRKVFKNTATISKNYKSKTFTSATKQGAGLVNVLNAVLTTTSITPDHIDLLDSVNFQKTVKITIKNTGKHTETYLLSHVPADALNSYNASNSFPLGTPLIEADYATVKFSQGQVKIAAGKSAQIKLSFQEPKKGKAGQFPIYSGFVVATPKTKNSVAVHVPYTGVKGDIRNVPMMDTDLGFPALQAVNASGALSDVPKDFTFDLTNNKPVVLTRLGSHSPDVTIRIFDADKKFVGFLNSKDAGPGFGSQGRVKNVDDTTGQLVFSQYTWEGQVLASENATLVPTTLNGGTYDIVVASQKKFTKGNYPADFEVFDLGKVTIA</sequence>
<dbReference type="Gene3D" id="3.40.50.200">
    <property type="entry name" value="Peptidase S8/S53 domain"/>
    <property type="match status" value="1"/>
</dbReference>
<evidence type="ECO:0000313" key="16">
    <source>
        <dbReference type="Proteomes" id="UP000738325"/>
    </source>
</evidence>
<evidence type="ECO:0000259" key="13">
    <source>
        <dbReference type="Pfam" id="PF02225"/>
    </source>
</evidence>
<dbReference type="InterPro" id="IPR003137">
    <property type="entry name" value="PA_domain"/>
</dbReference>
<keyword evidence="6 9" id="KW-0378">Hydrolase</keyword>
<dbReference type="InterPro" id="IPR050131">
    <property type="entry name" value="Peptidase_S8_subtilisin-like"/>
</dbReference>
<dbReference type="Proteomes" id="UP000738325">
    <property type="component" value="Unassembled WGS sequence"/>
</dbReference>
<evidence type="ECO:0000256" key="4">
    <source>
        <dbReference type="ARBA" id="ARBA00022670"/>
    </source>
</evidence>
<feature type="domain" description="PA" evidence="13">
    <location>
        <begin position="371"/>
        <end position="448"/>
    </location>
</feature>
<dbReference type="PANTHER" id="PTHR43806">
    <property type="entry name" value="PEPTIDASE S8"/>
    <property type="match status" value="1"/>
</dbReference>
<reference evidence="15" key="1">
    <citation type="journal article" date="2020" name="Fungal Divers.">
        <title>Resolving the Mortierellaceae phylogeny through synthesis of multi-gene phylogenetics and phylogenomics.</title>
        <authorList>
            <person name="Vandepol N."/>
            <person name="Liber J."/>
            <person name="Desiro A."/>
            <person name="Na H."/>
            <person name="Kennedy M."/>
            <person name="Barry K."/>
            <person name="Grigoriev I.V."/>
            <person name="Miller A.N."/>
            <person name="O'Donnell K."/>
            <person name="Stajich J.E."/>
            <person name="Bonito G."/>
        </authorList>
    </citation>
    <scope>NUCLEOTIDE SEQUENCE</scope>
    <source>
        <strain evidence="15">REB-010B</strain>
    </source>
</reference>
<evidence type="ECO:0000256" key="2">
    <source>
        <dbReference type="ARBA" id="ARBA00022512"/>
    </source>
</evidence>
<dbReference type="OrthoDB" id="10256524at2759"/>
<proteinExistence type="inferred from homology"/>
<comment type="similarity">
    <text evidence="1 9 10">Belongs to the peptidase S8 family.</text>
</comment>
<dbReference type="Pfam" id="PF00082">
    <property type="entry name" value="Peptidase_S8"/>
    <property type="match status" value="1"/>
</dbReference>
<dbReference type="GO" id="GO:0016020">
    <property type="term" value="C:membrane"/>
    <property type="evidence" value="ECO:0007669"/>
    <property type="project" value="InterPro"/>
</dbReference>
<keyword evidence="3" id="KW-0964">Secreted</keyword>
<name>A0A9P6RTS8_9FUNG</name>
<keyword evidence="2" id="KW-0134">Cell wall</keyword>
<dbReference type="PROSITE" id="PS51892">
    <property type="entry name" value="SUBTILASE"/>
    <property type="match status" value="1"/>
</dbReference>
<evidence type="ECO:0000256" key="3">
    <source>
        <dbReference type="ARBA" id="ARBA00022525"/>
    </source>
</evidence>
<dbReference type="PROSITE" id="PS00136">
    <property type="entry name" value="SUBTILASE_ASP"/>
    <property type="match status" value="1"/>
</dbReference>
<dbReference type="AlphaFoldDB" id="A0A9P6RTS8"/>
<dbReference type="InterPro" id="IPR015500">
    <property type="entry name" value="Peptidase_S8_subtilisin-rel"/>
</dbReference>
<dbReference type="InterPro" id="IPR000209">
    <property type="entry name" value="Peptidase_S8/S53_dom"/>
</dbReference>
<dbReference type="GO" id="GO:0004252">
    <property type="term" value="F:serine-type endopeptidase activity"/>
    <property type="evidence" value="ECO:0007669"/>
    <property type="project" value="UniProtKB-UniRule"/>
</dbReference>
<dbReference type="InterPro" id="IPR022398">
    <property type="entry name" value="Peptidase_S8_His-AS"/>
</dbReference>
<feature type="active site" description="Charge relay system" evidence="8 9">
    <location>
        <position position="146"/>
    </location>
</feature>
<dbReference type="InterPro" id="IPR023827">
    <property type="entry name" value="Peptidase_S8_Asp-AS"/>
</dbReference>
<evidence type="ECO:0008006" key="17">
    <source>
        <dbReference type="Google" id="ProtNLM"/>
    </source>
</evidence>
<keyword evidence="7 9" id="KW-0720">Serine protease</keyword>
<feature type="domain" description="Peptidase S8/S53" evidence="12">
    <location>
        <begin position="137"/>
        <end position="577"/>
    </location>
</feature>
<dbReference type="PRINTS" id="PR00723">
    <property type="entry name" value="SUBTILISIN"/>
</dbReference>
<dbReference type="Gene3D" id="3.50.30.30">
    <property type="match status" value="1"/>
</dbReference>
<dbReference type="Gene3D" id="2.60.40.1710">
    <property type="entry name" value="Subtilisin-like superfamily"/>
    <property type="match status" value="1"/>
</dbReference>
<dbReference type="Pfam" id="PF06280">
    <property type="entry name" value="fn3_5"/>
    <property type="match status" value="1"/>
</dbReference>
<dbReference type="CDD" id="cd07489">
    <property type="entry name" value="Peptidases_S8_5"/>
    <property type="match status" value="1"/>
</dbReference>
<evidence type="ECO:0000256" key="11">
    <source>
        <dbReference type="SAM" id="SignalP"/>
    </source>
</evidence>
<dbReference type="GO" id="GO:0005615">
    <property type="term" value="C:extracellular space"/>
    <property type="evidence" value="ECO:0007669"/>
    <property type="project" value="TreeGrafter"/>
</dbReference>
<dbReference type="InterPro" id="IPR010435">
    <property type="entry name" value="C5a/SBT2-like_Fn3"/>
</dbReference>
<feature type="signal peptide" evidence="11">
    <location>
        <begin position="1"/>
        <end position="18"/>
    </location>
</feature>
<dbReference type="InterPro" id="IPR036852">
    <property type="entry name" value="Peptidase_S8/S53_dom_sf"/>
</dbReference>
<keyword evidence="5 11" id="KW-0732">Signal</keyword>
<evidence type="ECO:0000256" key="8">
    <source>
        <dbReference type="PIRSR" id="PIRSR615500-1"/>
    </source>
</evidence>
<evidence type="ECO:0000256" key="1">
    <source>
        <dbReference type="ARBA" id="ARBA00011073"/>
    </source>
</evidence>
<dbReference type="SUPFAM" id="SSF52743">
    <property type="entry name" value="Subtilisin-like"/>
    <property type="match status" value="1"/>
</dbReference>
<feature type="chain" id="PRO_5040123433" description="Peptidase S8/S53 domain-containing protein" evidence="11">
    <location>
        <begin position="19"/>
        <end position="869"/>
    </location>
</feature>
<evidence type="ECO:0000256" key="6">
    <source>
        <dbReference type="ARBA" id="ARBA00022801"/>
    </source>
</evidence>
<dbReference type="PROSITE" id="PS00137">
    <property type="entry name" value="SUBTILASE_HIS"/>
    <property type="match status" value="1"/>
</dbReference>
<dbReference type="EMBL" id="JAAAIP010000046">
    <property type="protein sequence ID" value="KAG0327870.1"/>
    <property type="molecule type" value="Genomic_DNA"/>
</dbReference>
<evidence type="ECO:0000256" key="7">
    <source>
        <dbReference type="ARBA" id="ARBA00022825"/>
    </source>
</evidence>
<dbReference type="PROSITE" id="PS00138">
    <property type="entry name" value="SUBTILASE_SER"/>
    <property type="match status" value="1"/>
</dbReference>
<dbReference type="Pfam" id="PF02225">
    <property type="entry name" value="PA"/>
    <property type="match status" value="1"/>
</dbReference>
<dbReference type="InterPro" id="IPR046450">
    <property type="entry name" value="PA_dom_sf"/>
</dbReference>
<protein>
    <recommendedName>
        <fullName evidence="17">Peptidase S8/S53 domain-containing protein</fullName>
    </recommendedName>
</protein>
<dbReference type="SUPFAM" id="SSF52025">
    <property type="entry name" value="PA domain"/>
    <property type="match status" value="1"/>
</dbReference>
<evidence type="ECO:0000259" key="12">
    <source>
        <dbReference type="Pfam" id="PF00082"/>
    </source>
</evidence>
<evidence type="ECO:0000256" key="9">
    <source>
        <dbReference type="PROSITE-ProRule" id="PRU01240"/>
    </source>
</evidence>
<dbReference type="GO" id="GO:0006508">
    <property type="term" value="P:proteolysis"/>
    <property type="evidence" value="ECO:0007669"/>
    <property type="project" value="UniProtKB-KW"/>
</dbReference>
<keyword evidence="16" id="KW-1185">Reference proteome</keyword>
<feature type="active site" description="Charge relay system" evidence="8 9">
    <location>
        <position position="523"/>
    </location>
</feature>
<dbReference type="PANTHER" id="PTHR43806:SF66">
    <property type="entry name" value="SERIN ENDOPEPTIDASE"/>
    <property type="match status" value="1"/>
</dbReference>
<keyword evidence="4 9" id="KW-0645">Protease</keyword>
<evidence type="ECO:0000259" key="14">
    <source>
        <dbReference type="Pfam" id="PF06280"/>
    </source>
</evidence>
<gene>
    <name evidence="15" type="ORF">BGZ99_006675</name>
</gene>
<evidence type="ECO:0000256" key="10">
    <source>
        <dbReference type="RuleBase" id="RU003355"/>
    </source>
</evidence>
<accession>A0A9P6RTS8</accession>
<dbReference type="InterPro" id="IPR034187">
    <property type="entry name" value="Peptidases_S8_5"/>
</dbReference>
<feature type="active site" description="Charge relay system" evidence="8 9">
    <location>
        <position position="204"/>
    </location>
</feature>
<dbReference type="InterPro" id="IPR023828">
    <property type="entry name" value="Peptidase_S8_Ser-AS"/>
</dbReference>
<evidence type="ECO:0000313" key="15">
    <source>
        <dbReference type="EMBL" id="KAG0327870.1"/>
    </source>
</evidence>
<feature type="domain" description="C5a peptidase/Subtilisin-like protease SBT2-like Fn3-like" evidence="14">
    <location>
        <begin position="603"/>
        <end position="711"/>
    </location>
</feature>
<organism evidence="15 16">
    <name type="scientific">Dissophora globulifera</name>
    <dbReference type="NCBI Taxonomy" id="979702"/>
    <lineage>
        <taxon>Eukaryota</taxon>
        <taxon>Fungi</taxon>
        <taxon>Fungi incertae sedis</taxon>
        <taxon>Mucoromycota</taxon>
        <taxon>Mortierellomycotina</taxon>
        <taxon>Mortierellomycetes</taxon>
        <taxon>Mortierellales</taxon>
        <taxon>Mortierellaceae</taxon>
        <taxon>Dissophora</taxon>
    </lineage>
</organism>
<comment type="caution">
    <text evidence="15">The sequence shown here is derived from an EMBL/GenBank/DDBJ whole genome shotgun (WGS) entry which is preliminary data.</text>
</comment>